<evidence type="ECO:0000313" key="3">
    <source>
        <dbReference type="Proteomes" id="UP001283109"/>
    </source>
</evidence>
<feature type="region of interest" description="Disordered" evidence="1">
    <location>
        <begin position="1"/>
        <end position="52"/>
    </location>
</feature>
<accession>A0ABU4GY97</accession>
<dbReference type="Proteomes" id="UP001283109">
    <property type="component" value="Unassembled WGS sequence"/>
</dbReference>
<sequence length="52" mass="5894">MHRDPHDTTDAREGPDDQPDTLAGGEFHEQLIEAQDDADDDIERQGDHVPER</sequence>
<feature type="compositionally biased region" description="Basic and acidic residues" evidence="1">
    <location>
        <begin position="1"/>
        <end position="15"/>
    </location>
</feature>
<evidence type="ECO:0000313" key="2">
    <source>
        <dbReference type="EMBL" id="MDW4572041.1"/>
    </source>
</evidence>
<proteinExistence type="predicted"/>
<feature type="compositionally biased region" description="Basic and acidic residues" evidence="1">
    <location>
        <begin position="43"/>
        <end position="52"/>
    </location>
</feature>
<organism evidence="2 3">
    <name type="scientific">Microbacterium arthrosphaerae</name>
    <dbReference type="NCBI Taxonomy" id="792652"/>
    <lineage>
        <taxon>Bacteria</taxon>
        <taxon>Bacillati</taxon>
        <taxon>Actinomycetota</taxon>
        <taxon>Actinomycetes</taxon>
        <taxon>Micrococcales</taxon>
        <taxon>Microbacteriaceae</taxon>
        <taxon>Microbacterium</taxon>
    </lineage>
</organism>
<evidence type="ECO:0000256" key="1">
    <source>
        <dbReference type="SAM" id="MobiDB-lite"/>
    </source>
</evidence>
<gene>
    <name evidence="2" type="ORF">R8Z58_04535</name>
</gene>
<dbReference type="EMBL" id="JAWQEV010000001">
    <property type="protein sequence ID" value="MDW4572041.1"/>
    <property type="molecule type" value="Genomic_DNA"/>
</dbReference>
<protein>
    <submittedName>
        <fullName evidence="2">Uncharacterized protein</fullName>
    </submittedName>
</protein>
<name>A0ABU4GY97_9MICO</name>
<reference evidence="2 3" key="1">
    <citation type="submission" date="2023-11" db="EMBL/GenBank/DDBJ databases">
        <title>Draft genome sequence of Microbacterium arthrosphaerae JCM 30492.</title>
        <authorList>
            <person name="Zhang G."/>
            <person name="Ding Y."/>
        </authorList>
    </citation>
    <scope>NUCLEOTIDE SEQUENCE [LARGE SCALE GENOMIC DNA]</scope>
    <source>
        <strain evidence="2 3">JCM 30492</strain>
    </source>
</reference>
<keyword evidence="3" id="KW-1185">Reference proteome</keyword>
<comment type="caution">
    <text evidence="2">The sequence shown here is derived from an EMBL/GenBank/DDBJ whole genome shotgun (WGS) entry which is preliminary data.</text>
</comment>
<dbReference type="RefSeq" id="WP_318352550.1">
    <property type="nucleotide sequence ID" value="NZ_JAWQEV010000001.1"/>
</dbReference>